<dbReference type="RefSeq" id="WP_134435992.1">
    <property type="nucleotide sequence ID" value="NZ_SOML01000004.1"/>
</dbReference>
<keyword evidence="2" id="KW-1185">Reference proteome</keyword>
<dbReference type="Proteomes" id="UP000297861">
    <property type="component" value="Unassembled WGS sequence"/>
</dbReference>
<reference evidence="1 2" key="1">
    <citation type="submission" date="2019-03" db="EMBL/GenBank/DDBJ databases">
        <title>San Antonio Military Medical Center submission to MRSN (WRAIR), pending publication.</title>
        <authorList>
            <person name="Blyth D.M."/>
            <person name="Mccarthy S.L."/>
            <person name="Schall S.E."/>
            <person name="Stam J.A."/>
            <person name="Ong A.C."/>
            <person name="Mcgann P.T."/>
        </authorList>
    </citation>
    <scope>NUCLEOTIDE SEQUENCE [LARGE SCALE GENOMIC DNA]</scope>
    <source>
        <strain evidence="1 2">MRSN571793</strain>
    </source>
</reference>
<dbReference type="AlphaFoldDB" id="A0A4Y8L6I0"/>
<gene>
    <name evidence="1" type="ORF">E2605_07575</name>
</gene>
<protein>
    <submittedName>
        <fullName evidence="1">Uncharacterized protein</fullName>
    </submittedName>
</protein>
<name>A0A4Y8L6I0_9BACT</name>
<accession>A0A4Y8L6I0</accession>
<organism evidence="1 2">
    <name type="scientific">Dysgonomonas capnocytophagoides</name>
    <dbReference type="NCBI Taxonomy" id="45254"/>
    <lineage>
        <taxon>Bacteria</taxon>
        <taxon>Pseudomonadati</taxon>
        <taxon>Bacteroidota</taxon>
        <taxon>Bacteroidia</taxon>
        <taxon>Bacteroidales</taxon>
        <taxon>Dysgonomonadaceae</taxon>
        <taxon>Dysgonomonas</taxon>
    </lineage>
</organism>
<dbReference type="EMBL" id="SOML01000004">
    <property type="protein sequence ID" value="TFD96670.1"/>
    <property type="molecule type" value="Genomic_DNA"/>
</dbReference>
<comment type="caution">
    <text evidence="1">The sequence shown here is derived from an EMBL/GenBank/DDBJ whole genome shotgun (WGS) entry which is preliminary data.</text>
</comment>
<dbReference type="InterPro" id="IPR046552">
    <property type="entry name" value="DUF6706"/>
</dbReference>
<dbReference type="Pfam" id="PF20449">
    <property type="entry name" value="DUF6706"/>
    <property type="match status" value="1"/>
</dbReference>
<sequence>MTVKDYITSKFQTFGINLSEADLIDISMTVSLDDELTADNKNDVYMALTISVIPQLMLRPKSIGEQGFSISYDTDALLKYYAWLCKTLGIDDELNDVSRITDASDLW</sequence>
<evidence type="ECO:0000313" key="2">
    <source>
        <dbReference type="Proteomes" id="UP000297861"/>
    </source>
</evidence>
<evidence type="ECO:0000313" key="1">
    <source>
        <dbReference type="EMBL" id="TFD96670.1"/>
    </source>
</evidence>
<proteinExistence type="predicted"/>
<dbReference type="OrthoDB" id="1267162at2"/>